<protein>
    <submittedName>
        <fullName evidence="2">Uncharacterized protein</fullName>
    </submittedName>
</protein>
<evidence type="ECO:0000313" key="2">
    <source>
        <dbReference type="EMBL" id="AMY68420.1"/>
    </source>
</evidence>
<dbReference type="OrthoDB" id="9804637at2"/>
<keyword evidence="1" id="KW-0472">Membrane</keyword>
<dbReference type="RefSeq" id="WP_066811481.1">
    <property type="nucleotide sequence ID" value="NZ_CP012661.1"/>
</dbReference>
<accession>A0A159Z2U1</accession>
<reference evidence="2 3" key="1">
    <citation type="submission" date="2015-09" db="EMBL/GenBank/DDBJ databases">
        <title>Complete genome sequence of Defluviimonas alba cai42t isolated from an oilfield in Xinjiang.</title>
        <authorList>
            <person name="Geng S."/>
            <person name="Pan X."/>
            <person name="Wu X."/>
        </authorList>
    </citation>
    <scope>NUCLEOTIDE SEQUENCE [LARGE SCALE GENOMIC DNA]</scope>
    <source>
        <strain evidence="3">cai42</strain>
    </source>
</reference>
<dbReference type="Pfam" id="PF07330">
    <property type="entry name" value="DUF1467"/>
    <property type="match status" value="1"/>
</dbReference>
<gene>
    <name evidence="2" type="ORF">AKL17_1164</name>
</gene>
<dbReference type="EMBL" id="CP012661">
    <property type="protein sequence ID" value="AMY68420.1"/>
    <property type="molecule type" value="Genomic_DNA"/>
</dbReference>
<keyword evidence="3" id="KW-1185">Reference proteome</keyword>
<organism evidence="2 3">
    <name type="scientific">Frigidibacter mobilis</name>
    <dbReference type="NCBI Taxonomy" id="1335048"/>
    <lineage>
        <taxon>Bacteria</taxon>
        <taxon>Pseudomonadati</taxon>
        <taxon>Pseudomonadota</taxon>
        <taxon>Alphaproteobacteria</taxon>
        <taxon>Rhodobacterales</taxon>
        <taxon>Paracoccaceae</taxon>
        <taxon>Frigidibacter</taxon>
    </lineage>
</organism>
<dbReference type="STRING" id="1335048.AKL17_1164"/>
<dbReference type="Proteomes" id="UP000076128">
    <property type="component" value="Chromosome"/>
</dbReference>
<dbReference type="KEGG" id="daa:AKL17_1164"/>
<dbReference type="AlphaFoldDB" id="A0A159Z2U1"/>
<keyword evidence="1" id="KW-0812">Transmembrane</keyword>
<dbReference type="InterPro" id="IPR009935">
    <property type="entry name" value="DUF1467"/>
</dbReference>
<keyword evidence="1" id="KW-1133">Transmembrane helix</keyword>
<proteinExistence type="predicted"/>
<name>A0A159Z2U1_9RHOB</name>
<feature type="transmembrane region" description="Helical" evidence="1">
    <location>
        <begin position="56"/>
        <end position="78"/>
    </location>
</feature>
<evidence type="ECO:0000313" key="3">
    <source>
        <dbReference type="Proteomes" id="UP000076128"/>
    </source>
</evidence>
<sequence>MSITSAVVLFAILWFLTFFVVLPIRFQSQAEAGSVVPGTPASAPSTEMVGRKARLTTFIAIGLWCVIAGIIVSGWITVQDLDWFHRMGPGGGWYGAQPEALAN</sequence>
<evidence type="ECO:0000256" key="1">
    <source>
        <dbReference type="SAM" id="Phobius"/>
    </source>
</evidence>